<evidence type="ECO:0000313" key="2">
    <source>
        <dbReference type="Proteomes" id="UP000010552"/>
    </source>
</evidence>
<gene>
    <name evidence="1" type="ORF">PAL_GLEAN10013903</name>
</gene>
<dbReference type="AlphaFoldDB" id="L5K7W8"/>
<accession>L5K7W8</accession>
<dbReference type="Proteomes" id="UP000010552">
    <property type="component" value="Unassembled WGS sequence"/>
</dbReference>
<protein>
    <submittedName>
        <fullName evidence="1">Uncharacterized protein</fullName>
    </submittedName>
</protein>
<reference evidence="2" key="1">
    <citation type="journal article" date="2013" name="Science">
        <title>Comparative analysis of bat genomes provides insight into the evolution of flight and immunity.</title>
        <authorList>
            <person name="Zhang G."/>
            <person name="Cowled C."/>
            <person name="Shi Z."/>
            <person name="Huang Z."/>
            <person name="Bishop-Lilly K.A."/>
            <person name="Fang X."/>
            <person name="Wynne J.W."/>
            <person name="Xiong Z."/>
            <person name="Baker M.L."/>
            <person name="Zhao W."/>
            <person name="Tachedjian M."/>
            <person name="Zhu Y."/>
            <person name="Zhou P."/>
            <person name="Jiang X."/>
            <person name="Ng J."/>
            <person name="Yang L."/>
            <person name="Wu L."/>
            <person name="Xiao J."/>
            <person name="Feng Y."/>
            <person name="Chen Y."/>
            <person name="Sun X."/>
            <person name="Zhang Y."/>
            <person name="Marsh G.A."/>
            <person name="Crameri G."/>
            <person name="Broder C.C."/>
            <person name="Frey K.G."/>
            <person name="Wang L.F."/>
            <person name="Wang J."/>
        </authorList>
    </citation>
    <scope>NUCLEOTIDE SEQUENCE [LARGE SCALE GENOMIC DNA]</scope>
</reference>
<proteinExistence type="predicted"/>
<sequence length="65" mass="7451">MPKQKACFHTEVVSGGRLGLAKILKKLGVSLRTSYTWMGKQGRQLHATQCHFNDRIPETFRSKYN</sequence>
<name>L5K7W8_PTEAL</name>
<dbReference type="InParanoid" id="L5K7W8"/>
<keyword evidence="2" id="KW-1185">Reference proteome</keyword>
<evidence type="ECO:0000313" key="1">
    <source>
        <dbReference type="EMBL" id="ELK07610.1"/>
    </source>
</evidence>
<organism evidence="1 2">
    <name type="scientific">Pteropus alecto</name>
    <name type="common">Black flying fox</name>
    <dbReference type="NCBI Taxonomy" id="9402"/>
    <lineage>
        <taxon>Eukaryota</taxon>
        <taxon>Metazoa</taxon>
        <taxon>Chordata</taxon>
        <taxon>Craniata</taxon>
        <taxon>Vertebrata</taxon>
        <taxon>Euteleostomi</taxon>
        <taxon>Mammalia</taxon>
        <taxon>Eutheria</taxon>
        <taxon>Laurasiatheria</taxon>
        <taxon>Chiroptera</taxon>
        <taxon>Yinpterochiroptera</taxon>
        <taxon>Pteropodoidea</taxon>
        <taxon>Pteropodidae</taxon>
        <taxon>Pteropodinae</taxon>
        <taxon>Pteropus</taxon>
    </lineage>
</organism>
<dbReference type="EMBL" id="KB030951">
    <property type="protein sequence ID" value="ELK07610.1"/>
    <property type="molecule type" value="Genomic_DNA"/>
</dbReference>